<dbReference type="AlphaFoldDB" id="A0A8I1J628"/>
<gene>
    <name evidence="2" type="ORF">JDW19_13520</name>
</gene>
<organism evidence="2 3">
    <name type="scientific">Paenibacillus polymyxa</name>
    <name type="common">Bacillus polymyxa</name>
    <dbReference type="NCBI Taxonomy" id="1406"/>
    <lineage>
        <taxon>Bacteria</taxon>
        <taxon>Bacillati</taxon>
        <taxon>Bacillota</taxon>
        <taxon>Bacilli</taxon>
        <taxon>Bacillales</taxon>
        <taxon>Paenibacillaceae</taxon>
        <taxon>Paenibacillus</taxon>
    </lineage>
</organism>
<name>A0A8I1J628_PAEPO</name>
<evidence type="ECO:0000259" key="1">
    <source>
        <dbReference type="Pfam" id="PF12867"/>
    </source>
</evidence>
<evidence type="ECO:0000313" key="3">
    <source>
        <dbReference type="Proteomes" id="UP000650605"/>
    </source>
</evidence>
<accession>A0A8I1J628</accession>
<protein>
    <submittedName>
        <fullName evidence="2">DinB family protein</fullName>
    </submittedName>
</protein>
<dbReference type="InterPro" id="IPR024775">
    <property type="entry name" value="DinB-like"/>
</dbReference>
<reference evidence="2" key="1">
    <citation type="submission" date="2020-12" db="EMBL/GenBank/DDBJ databases">
        <title>Paenibacillus polymyxa LMG 27872: a double-edged sword.</title>
        <authorList>
            <person name="Langendries S."/>
            <person name="Garcia Mendez S."/>
            <person name="Beirinckx S."/>
            <person name="Viaene T."/>
            <person name="Baeyen S."/>
            <person name="Goeminne G."/>
            <person name="Willems A."/>
            <person name="Debode J."/>
            <person name="Goormachtig S."/>
        </authorList>
    </citation>
    <scope>NUCLEOTIDE SEQUENCE</scope>
    <source>
        <strain evidence="2">LMG 27872</strain>
    </source>
</reference>
<dbReference type="EMBL" id="JAEHFQ010000006">
    <property type="protein sequence ID" value="MBM0634131.1"/>
    <property type="molecule type" value="Genomic_DNA"/>
</dbReference>
<dbReference type="Pfam" id="PF12867">
    <property type="entry name" value="DinB_2"/>
    <property type="match status" value="1"/>
</dbReference>
<dbReference type="InterPro" id="IPR034660">
    <property type="entry name" value="DinB/YfiT-like"/>
</dbReference>
<evidence type="ECO:0000313" key="2">
    <source>
        <dbReference type="EMBL" id="MBM0634131.1"/>
    </source>
</evidence>
<proteinExistence type="predicted"/>
<dbReference type="SUPFAM" id="SSF109854">
    <property type="entry name" value="DinB/YfiT-like putative metalloenzymes"/>
    <property type="match status" value="1"/>
</dbReference>
<dbReference type="Proteomes" id="UP000650605">
    <property type="component" value="Unassembled WGS sequence"/>
</dbReference>
<comment type="caution">
    <text evidence="2">The sequence shown here is derived from an EMBL/GenBank/DDBJ whole genome shotgun (WGS) entry which is preliminary data.</text>
</comment>
<feature type="domain" description="DinB-like" evidence="1">
    <location>
        <begin position="9"/>
        <end position="139"/>
    </location>
</feature>
<dbReference type="Gene3D" id="1.20.120.450">
    <property type="entry name" value="dinb family like domain"/>
    <property type="match status" value="1"/>
</dbReference>
<sequence>MARIIEDYEKEFFSITEHEFNAKPFSEKWSKKEILGHLCDSASNNHRRFIMIKHSTSPIKIESYAQNEWVVANQYQEVFSYVDVIHLWKLLNKQIINVLNSCTSFDSKKRFQKDDHSTETLQWLVDDYIQHLRHHLEQINQKQD</sequence>